<name>A0AAV5JT76_9ROSI</name>
<dbReference type="PANTHER" id="PTHR11440">
    <property type="entry name" value="LECITHIN-CHOLESTEROL ACYLTRANSFERASE-RELATED"/>
    <property type="match status" value="1"/>
</dbReference>
<proteinExistence type="predicted"/>
<sequence length="277" mass="30326">MSMIPKGGETIWVGLDWSPERGFNCAGKRLKNNYTHNQNANESFANTQNVNYGRIISFGKDVAELHSSKFESVNFRLGLGCSHVIVYYQQNAVKGNEVANSSRCEVWTEYHEMGFEGIRAVADNKVYTAESILDLLHFVAPNLMAGGGAQFSHGIVDNLDDPKKRAYVYKLTPAAECYILFQIDTSAEGGNEHSCLKGGVFSTDGDETGVFSCTPANLLEGRGTQSGAHVDIMGNFALIEDIIRVAAGATGEDLGGDQVYSNIFEWSEKINLQLQFN</sequence>
<protein>
    <submittedName>
        <fullName evidence="1">Uncharacterized protein</fullName>
    </submittedName>
</protein>
<gene>
    <name evidence="1" type="ORF">SLEP1_g24894</name>
</gene>
<comment type="caution">
    <text evidence="1">The sequence shown here is derived from an EMBL/GenBank/DDBJ whole genome shotgun (WGS) entry which is preliminary data.</text>
</comment>
<dbReference type="Proteomes" id="UP001054252">
    <property type="component" value="Unassembled WGS sequence"/>
</dbReference>
<dbReference type="AlphaFoldDB" id="A0AAV5JT76"/>
<organism evidence="1 2">
    <name type="scientific">Rubroshorea leprosula</name>
    <dbReference type="NCBI Taxonomy" id="152421"/>
    <lineage>
        <taxon>Eukaryota</taxon>
        <taxon>Viridiplantae</taxon>
        <taxon>Streptophyta</taxon>
        <taxon>Embryophyta</taxon>
        <taxon>Tracheophyta</taxon>
        <taxon>Spermatophyta</taxon>
        <taxon>Magnoliopsida</taxon>
        <taxon>eudicotyledons</taxon>
        <taxon>Gunneridae</taxon>
        <taxon>Pentapetalae</taxon>
        <taxon>rosids</taxon>
        <taxon>malvids</taxon>
        <taxon>Malvales</taxon>
        <taxon>Dipterocarpaceae</taxon>
        <taxon>Rubroshorea</taxon>
    </lineage>
</organism>
<evidence type="ECO:0000313" key="1">
    <source>
        <dbReference type="EMBL" id="GKV13935.1"/>
    </source>
</evidence>
<accession>A0AAV5JT76</accession>
<dbReference type="EMBL" id="BPVZ01000040">
    <property type="protein sequence ID" value="GKV13935.1"/>
    <property type="molecule type" value="Genomic_DNA"/>
</dbReference>
<reference evidence="1 2" key="1">
    <citation type="journal article" date="2021" name="Commun. Biol.">
        <title>The genome of Shorea leprosula (Dipterocarpaceae) highlights the ecological relevance of drought in aseasonal tropical rainforests.</title>
        <authorList>
            <person name="Ng K.K.S."/>
            <person name="Kobayashi M.J."/>
            <person name="Fawcett J.A."/>
            <person name="Hatakeyama M."/>
            <person name="Paape T."/>
            <person name="Ng C.H."/>
            <person name="Ang C.C."/>
            <person name="Tnah L.H."/>
            <person name="Lee C.T."/>
            <person name="Nishiyama T."/>
            <person name="Sese J."/>
            <person name="O'Brien M.J."/>
            <person name="Copetti D."/>
            <person name="Mohd Noor M.I."/>
            <person name="Ong R.C."/>
            <person name="Putra M."/>
            <person name="Sireger I.Z."/>
            <person name="Indrioko S."/>
            <person name="Kosugi Y."/>
            <person name="Izuno A."/>
            <person name="Isagi Y."/>
            <person name="Lee S.L."/>
            <person name="Shimizu K.K."/>
        </authorList>
    </citation>
    <scope>NUCLEOTIDE SEQUENCE [LARGE SCALE GENOMIC DNA]</scope>
    <source>
        <strain evidence="1">214</strain>
    </source>
</reference>
<evidence type="ECO:0000313" key="2">
    <source>
        <dbReference type="Proteomes" id="UP001054252"/>
    </source>
</evidence>
<keyword evidence="2" id="KW-1185">Reference proteome</keyword>